<keyword evidence="3" id="KW-1185">Reference proteome</keyword>
<dbReference type="Proteomes" id="UP000634136">
    <property type="component" value="Unassembled WGS sequence"/>
</dbReference>
<organism evidence="2 3">
    <name type="scientific">Senna tora</name>
    <dbReference type="NCBI Taxonomy" id="362788"/>
    <lineage>
        <taxon>Eukaryota</taxon>
        <taxon>Viridiplantae</taxon>
        <taxon>Streptophyta</taxon>
        <taxon>Embryophyta</taxon>
        <taxon>Tracheophyta</taxon>
        <taxon>Spermatophyta</taxon>
        <taxon>Magnoliopsida</taxon>
        <taxon>eudicotyledons</taxon>
        <taxon>Gunneridae</taxon>
        <taxon>Pentapetalae</taxon>
        <taxon>rosids</taxon>
        <taxon>fabids</taxon>
        <taxon>Fabales</taxon>
        <taxon>Fabaceae</taxon>
        <taxon>Caesalpinioideae</taxon>
        <taxon>Cassia clade</taxon>
        <taxon>Senna</taxon>
    </lineage>
</organism>
<evidence type="ECO:0000313" key="2">
    <source>
        <dbReference type="EMBL" id="KAF7813124.1"/>
    </source>
</evidence>
<protein>
    <submittedName>
        <fullName evidence="2">Uncharacterized protein</fullName>
    </submittedName>
</protein>
<gene>
    <name evidence="2" type="ORF">G2W53_034100</name>
</gene>
<reference evidence="2" key="1">
    <citation type="submission" date="2020-09" db="EMBL/GenBank/DDBJ databases">
        <title>Genome-Enabled Discovery of Anthraquinone Biosynthesis in Senna tora.</title>
        <authorList>
            <person name="Kang S.-H."/>
            <person name="Pandey R.P."/>
            <person name="Lee C.-M."/>
            <person name="Sim J.-S."/>
            <person name="Jeong J.-T."/>
            <person name="Choi B.-S."/>
            <person name="Jung M."/>
            <person name="Ginzburg D."/>
            <person name="Zhao K."/>
            <person name="Won S.Y."/>
            <person name="Oh T.-J."/>
            <person name="Yu Y."/>
            <person name="Kim N.-H."/>
            <person name="Lee O.R."/>
            <person name="Lee T.-H."/>
            <person name="Bashyal P."/>
            <person name="Kim T.-S."/>
            <person name="Lee W.-H."/>
            <person name="Kawkins C."/>
            <person name="Kim C.-K."/>
            <person name="Kim J.S."/>
            <person name="Ahn B.O."/>
            <person name="Rhee S.Y."/>
            <person name="Sohng J.K."/>
        </authorList>
    </citation>
    <scope>NUCLEOTIDE SEQUENCE</scope>
    <source>
        <tissue evidence="2">Leaf</tissue>
    </source>
</reference>
<comment type="caution">
    <text evidence="2">The sequence shown here is derived from an EMBL/GenBank/DDBJ whole genome shotgun (WGS) entry which is preliminary data.</text>
</comment>
<feature type="region of interest" description="Disordered" evidence="1">
    <location>
        <begin position="1"/>
        <end position="46"/>
    </location>
</feature>
<feature type="compositionally biased region" description="Basic and acidic residues" evidence="1">
    <location>
        <begin position="1"/>
        <end position="40"/>
    </location>
</feature>
<evidence type="ECO:0000313" key="3">
    <source>
        <dbReference type="Proteomes" id="UP000634136"/>
    </source>
</evidence>
<name>A0A834WDG9_9FABA</name>
<dbReference type="EMBL" id="JAAIUW010000010">
    <property type="protein sequence ID" value="KAF7813124.1"/>
    <property type="molecule type" value="Genomic_DNA"/>
</dbReference>
<proteinExistence type="predicted"/>
<sequence>MRKEKEGIEECRSGENGKNVESEKVQSFARERRGIGKAGDEITDDS</sequence>
<evidence type="ECO:0000256" key="1">
    <source>
        <dbReference type="SAM" id="MobiDB-lite"/>
    </source>
</evidence>
<accession>A0A834WDG9</accession>
<dbReference type="AlphaFoldDB" id="A0A834WDG9"/>